<reference evidence="2 3" key="1">
    <citation type="submission" date="2017-06" db="EMBL/GenBank/DDBJ databases">
        <title>Comparative genomic analysis of Ambrosia Fusariam Clade fungi.</title>
        <authorList>
            <person name="Stajich J.E."/>
            <person name="Carrillo J."/>
            <person name="Kijimoto T."/>
            <person name="Eskalen A."/>
            <person name="O'Donnell K."/>
            <person name="Kasson M."/>
        </authorList>
    </citation>
    <scope>NUCLEOTIDE SEQUENCE [LARGE SCALE GENOMIC DNA]</scope>
    <source>
        <strain evidence="2 3">NRRL62584</strain>
    </source>
</reference>
<feature type="compositionally biased region" description="Basic and acidic residues" evidence="1">
    <location>
        <begin position="100"/>
        <end position="111"/>
    </location>
</feature>
<name>A0A428PUS0_9HYPO</name>
<sequence length="187" mass="20820">MDASELTGAYEIVAGYEPFEPPTTIKKGNSPMADNWDRYIGAGRDDEEKAVWKKYAGNLSTTESARPLGNNKLAKQNETPKGAWALSTLVKVVYRWKEMKQKSGKKVDKEKKARKKMGKKDAKTNAQRSTNDLTGARTEFLDDLRNTVAGVAAKKILVENLVEDHVHLKDANRSLSHNVSSMATRPQ</sequence>
<protein>
    <submittedName>
        <fullName evidence="2">Uncharacterized protein</fullName>
    </submittedName>
</protein>
<evidence type="ECO:0000313" key="3">
    <source>
        <dbReference type="Proteomes" id="UP000288168"/>
    </source>
</evidence>
<evidence type="ECO:0000256" key="1">
    <source>
        <dbReference type="SAM" id="MobiDB-lite"/>
    </source>
</evidence>
<feature type="region of interest" description="Disordered" evidence="1">
    <location>
        <begin position="100"/>
        <end position="130"/>
    </location>
</feature>
<proteinExistence type="predicted"/>
<gene>
    <name evidence="2" type="ORF">CEP54_008651</name>
</gene>
<keyword evidence="3" id="KW-1185">Reference proteome</keyword>
<dbReference type="Proteomes" id="UP000288168">
    <property type="component" value="Unassembled WGS sequence"/>
</dbReference>
<accession>A0A428PUS0</accession>
<organism evidence="2 3">
    <name type="scientific">Fusarium duplospermum</name>
    <dbReference type="NCBI Taxonomy" id="1325734"/>
    <lineage>
        <taxon>Eukaryota</taxon>
        <taxon>Fungi</taxon>
        <taxon>Dikarya</taxon>
        <taxon>Ascomycota</taxon>
        <taxon>Pezizomycotina</taxon>
        <taxon>Sordariomycetes</taxon>
        <taxon>Hypocreomycetidae</taxon>
        <taxon>Hypocreales</taxon>
        <taxon>Nectriaceae</taxon>
        <taxon>Fusarium</taxon>
        <taxon>Fusarium solani species complex</taxon>
    </lineage>
</organism>
<dbReference type="OrthoDB" id="5103974at2759"/>
<evidence type="ECO:0000313" key="2">
    <source>
        <dbReference type="EMBL" id="RSL56781.1"/>
    </source>
</evidence>
<dbReference type="EMBL" id="NKCI01000088">
    <property type="protein sequence ID" value="RSL56781.1"/>
    <property type="molecule type" value="Genomic_DNA"/>
</dbReference>
<dbReference type="AlphaFoldDB" id="A0A428PUS0"/>
<comment type="caution">
    <text evidence="2">The sequence shown here is derived from an EMBL/GenBank/DDBJ whole genome shotgun (WGS) entry which is preliminary data.</text>
</comment>